<dbReference type="Proteomes" id="UP000184041">
    <property type="component" value="Unassembled WGS sequence"/>
</dbReference>
<dbReference type="Pfam" id="PF14371">
    <property type="entry name" value="DUF4412"/>
    <property type="match status" value="1"/>
</dbReference>
<evidence type="ECO:0000313" key="5">
    <source>
        <dbReference type="Proteomes" id="UP000184041"/>
    </source>
</evidence>
<feature type="coiled-coil region" evidence="1">
    <location>
        <begin position="19"/>
        <end position="58"/>
    </location>
</feature>
<gene>
    <name evidence="4" type="ORF">SAMN05443144_11530</name>
</gene>
<sequence length="312" mass="35284">MRYLIVILAAGLMSVTFTIEAEAQLFNRLKDKAKKAAAEKAEEKLSEKVEEASRQAVEDSWNAVFGDMSADSASGGMSVPFSMGSNVDTEEAYHFDTITTMEIETTRENGESDPPVIMDMHFNTEERYTGTRFSGEGMKREEGNLFIIYDFNNSAMLMLMENEKDKFSFAYDWKQASEYTANSAEARQAEDVDWDEVDEWQGYTKIGTKTIQGYECDGYRSENSDGVVEVWVSRDDTFGMQNMFKANANAKQMRGKIPEDYPYGMMMEMTSEDRQSGDKTVMKVTDIQKNARVTYEMADYPTMSLGGKKAGK</sequence>
<keyword evidence="1" id="KW-0175">Coiled coil</keyword>
<keyword evidence="2" id="KW-0732">Signal</keyword>
<feature type="domain" description="DUF4412" evidence="3">
    <location>
        <begin position="174"/>
        <end position="290"/>
    </location>
</feature>
<evidence type="ECO:0000313" key="4">
    <source>
        <dbReference type="EMBL" id="SHF90948.1"/>
    </source>
</evidence>
<accession>A0A1M5FHI3</accession>
<feature type="chain" id="PRO_5012928754" description="DUF4412 domain-containing protein" evidence="2">
    <location>
        <begin position="24"/>
        <end position="312"/>
    </location>
</feature>
<feature type="signal peptide" evidence="2">
    <location>
        <begin position="1"/>
        <end position="23"/>
    </location>
</feature>
<evidence type="ECO:0000256" key="1">
    <source>
        <dbReference type="SAM" id="Coils"/>
    </source>
</evidence>
<dbReference type="EMBL" id="FQUS01000015">
    <property type="protein sequence ID" value="SHF90948.1"/>
    <property type="molecule type" value="Genomic_DNA"/>
</dbReference>
<evidence type="ECO:0000256" key="2">
    <source>
        <dbReference type="SAM" id="SignalP"/>
    </source>
</evidence>
<evidence type="ECO:0000259" key="3">
    <source>
        <dbReference type="Pfam" id="PF14371"/>
    </source>
</evidence>
<keyword evidence="5" id="KW-1185">Reference proteome</keyword>
<organism evidence="4 5">
    <name type="scientific">Fodinibius roseus</name>
    <dbReference type="NCBI Taxonomy" id="1194090"/>
    <lineage>
        <taxon>Bacteria</taxon>
        <taxon>Pseudomonadati</taxon>
        <taxon>Balneolota</taxon>
        <taxon>Balneolia</taxon>
        <taxon>Balneolales</taxon>
        <taxon>Balneolaceae</taxon>
        <taxon>Fodinibius</taxon>
    </lineage>
</organism>
<dbReference type="InterPro" id="IPR025524">
    <property type="entry name" value="DUF4412"/>
</dbReference>
<dbReference type="RefSeq" id="WP_073065504.1">
    <property type="nucleotide sequence ID" value="NZ_FQUS01000015.1"/>
</dbReference>
<dbReference type="AlphaFoldDB" id="A0A1M5FHI3"/>
<name>A0A1M5FHI3_9BACT</name>
<reference evidence="4 5" key="1">
    <citation type="submission" date="2016-11" db="EMBL/GenBank/DDBJ databases">
        <authorList>
            <person name="Jaros S."/>
            <person name="Januszkiewicz K."/>
            <person name="Wedrychowicz H."/>
        </authorList>
    </citation>
    <scope>NUCLEOTIDE SEQUENCE [LARGE SCALE GENOMIC DNA]</scope>
    <source>
        <strain evidence="4 5">DSM 21986</strain>
    </source>
</reference>
<protein>
    <recommendedName>
        <fullName evidence="3">DUF4412 domain-containing protein</fullName>
    </recommendedName>
</protein>
<proteinExistence type="predicted"/>